<keyword evidence="4" id="KW-0804">Transcription</keyword>
<proteinExistence type="predicted"/>
<dbReference type="Gene3D" id="4.10.280.10">
    <property type="entry name" value="Helix-loop-helix DNA-binding domain"/>
    <property type="match status" value="1"/>
</dbReference>
<feature type="region of interest" description="Disordered" evidence="6">
    <location>
        <begin position="1"/>
        <end position="27"/>
    </location>
</feature>
<dbReference type="GO" id="GO:0046983">
    <property type="term" value="F:protein dimerization activity"/>
    <property type="evidence" value="ECO:0007669"/>
    <property type="project" value="InterPro"/>
</dbReference>
<name>A0A2K1QWM9_9PEZI</name>
<dbReference type="EMBL" id="NKHZ01000031">
    <property type="protein sequence ID" value="PNS19466.1"/>
    <property type="molecule type" value="Genomic_DNA"/>
</dbReference>
<dbReference type="InterPro" id="IPR036638">
    <property type="entry name" value="HLH_DNA-bd_sf"/>
</dbReference>
<dbReference type="InterPro" id="IPR011598">
    <property type="entry name" value="bHLH_dom"/>
</dbReference>
<keyword evidence="3" id="KW-0238">DNA-binding</keyword>
<sequence length="148" mass="16902">MSDSTPNKERLTEAQRKKNHIQSERMRREAVRNGFNQLSDIVPGMADMGRSEVRVLTATVEYIDEQLKRKQQIKERCRALGMSEGDFEQIYRDEEAQADERQIARNNELTLGSTNGNGGEDLDSPVKYTNGDSKVKTEQTEEQSPYDS</sequence>
<organism evidence="8 9">
    <name type="scientific">Sphaceloma murrayae</name>
    <dbReference type="NCBI Taxonomy" id="2082308"/>
    <lineage>
        <taxon>Eukaryota</taxon>
        <taxon>Fungi</taxon>
        <taxon>Dikarya</taxon>
        <taxon>Ascomycota</taxon>
        <taxon>Pezizomycotina</taxon>
        <taxon>Dothideomycetes</taxon>
        <taxon>Dothideomycetidae</taxon>
        <taxon>Myriangiales</taxon>
        <taxon>Elsinoaceae</taxon>
        <taxon>Sphaceloma</taxon>
    </lineage>
</organism>
<reference evidence="8 9" key="1">
    <citation type="submission" date="2017-06" db="EMBL/GenBank/DDBJ databases">
        <title>Draft genome sequence of a variant of Elsinoe murrayae.</title>
        <authorList>
            <person name="Cheng Q."/>
        </authorList>
    </citation>
    <scope>NUCLEOTIDE SEQUENCE [LARGE SCALE GENOMIC DNA]</scope>
    <source>
        <strain evidence="8 9">CQ-2017a</strain>
    </source>
</reference>
<dbReference type="SUPFAM" id="SSF47459">
    <property type="entry name" value="HLH, helix-loop-helix DNA-binding domain"/>
    <property type="match status" value="1"/>
</dbReference>
<evidence type="ECO:0000313" key="8">
    <source>
        <dbReference type="EMBL" id="PNS19466.1"/>
    </source>
</evidence>
<keyword evidence="9" id="KW-1185">Reference proteome</keyword>
<feature type="domain" description="BHLH" evidence="7">
    <location>
        <begin position="15"/>
        <end position="66"/>
    </location>
</feature>
<evidence type="ECO:0000256" key="6">
    <source>
        <dbReference type="SAM" id="MobiDB-lite"/>
    </source>
</evidence>
<dbReference type="PANTHER" id="PTHR15741">
    <property type="entry name" value="BASIC HELIX-LOOP-HELIX ZIP TRANSCRIPTION FACTOR"/>
    <property type="match status" value="1"/>
</dbReference>
<feature type="region of interest" description="Disordered" evidence="6">
    <location>
        <begin position="92"/>
        <end position="148"/>
    </location>
</feature>
<comment type="caution">
    <text evidence="8">The sequence shown here is derived from an EMBL/GenBank/DDBJ whole genome shotgun (WGS) entry which is preliminary data.</text>
</comment>
<dbReference type="AlphaFoldDB" id="A0A2K1QWM9"/>
<dbReference type="Pfam" id="PF00010">
    <property type="entry name" value="HLH"/>
    <property type="match status" value="1"/>
</dbReference>
<dbReference type="GO" id="GO:0000981">
    <property type="term" value="F:DNA-binding transcription factor activity, RNA polymerase II-specific"/>
    <property type="evidence" value="ECO:0007669"/>
    <property type="project" value="TreeGrafter"/>
</dbReference>
<comment type="subcellular location">
    <subcellularLocation>
        <location evidence="1">Nucleus</location>
    </subcellularLocation>
</comment>
<evidence type="ECO:0000313" key="9">
    <source>
        <dbReference type="Proteomes" id="UP000243797"/>
    </source>
</evidence>
<evidence type="ECO:0000256" key="2">
    <source>
        <dbReference type="ARBA" id="ARBA00023015"/>
    </source>
</evidence>
<dbReference type="SMART" id="SM00353">
    <property type="entry name" value="HLH"/>
    <property type="match status" value="1"/>
</dbReference>
<dbReference type="PROSITE" id="PS50888">
    <property type="entry name" value="BHLH"/>
    <property type="match status" value="1"/>
</dbReference>
<dbReference type="InParanoid" id="A0A2K1QWM9"/>
<evidence type="ECO:0000256" key="4">
    <source>
        <dbReference type="ARBA" id="ARBA00023163"/>
    </source>
</evidence>
<protein>
    <recommendedName>
        <fullName evidence="7">BHLH domain-containing protein</fullName>
    </recommendedName>
</protein>
<dbReference type="Proteomes" id="UP000243797">
    <property type="component" value="Unassembled WGS sequence"/>
</dbReference>
<evidence type="ECO:0000259" key="7">
    <source>
        <dbReference type="PROSITE" id="PS50888"/>
    </source>
</evidence>
<evidence type="ECO:0000256" key="3">
    <source>
        <dbReference type="ARBA" id="ARBA00023125"/>
    </source>
</evidence>
<accession>A0A2K1QWM9</accession>
<dbReference type="GO" id="GO:0000978">
    <property type="term" value="F:RNA polymerase II cis-regulatory region sequence-specific DNA binding"/>
    <property type="evidence" value="ECO:0007669"/>
    <property type="project" value="TreeGrafter"/>
</dbReference>
<dbReference type="OrthoDB" id="5778525at2759"/>
<keyword evidence="5" id="KW-0539">Nucleus</keyword>
<evidence type="ECO:0000256" key="5">
    <source>
        <dbReference type="ARBA" id="ARBA00023242"/>
    </source>
</evidence>
<dbReference type="GO" id="GO:0005634">
    <property type="term" value="C:nucleus"/>
    <property type="evidence" value="ECO:0007669"/>
    <property type="project" value="UniProtKB-SubCell"/>
</dbReference>
<dbReference type="InterPro" id="IPR052207">
    <property type="entry name" value="Max-like/E-box_TFs"/>
</dbReference>
<feature type="compositionally biased region" description="Basic and acidic residues" evidence="6">
    <location>
        <begin position="92"/>
        <end position="103"/>
    </location>
</feature>
<dbReference type="PANTHER" id="PTHR15741:SF39">
    <property type="entry name" value="BHLH TRANSCRIPTION FACTOR (EUROFUNG)"/>
    <property type="match status" value="1"/>
</dbReference>
<evidence type="ECO:0000256" key="1">
    <source>
        <dbReference type="ARBA" id="ARBA00004123"/>
    </source>
</evidence>
<keyword evidence="2" id="KW-0805">Transcription regulation</keyword>
<feature type="compositionally biased region" description="Polar residues" evidence="6">
    <location>
        <begin position="104"/>
        <end position="114"/>
    </location>
</feature>
<dbReference type="STRING" id="2082308.A0A2K1QWM9"/>
<gene>
    <name evidence="8" type="ORF">CAC42_7310</name>
</gene>